<evidence type="ECO:0000256" key="2">
    <source>
        <dbReference type="SAM" id="Phobius"/>
    </source>
</evidence>
<organism evidence="3 4">
    <name type="scientific">Sinomicrobium pectinilyticum</name>
    <dbReference type="NCBI Taxonomy" id="1084421"/>
    <lineage>
        <taxon>Bacteria</taxon>
        <taxon>Pseudomonadati</taxon>
        <taxon>Bacteroidota</taxon>
        <taxon>Flavobacteriia</taxon>
        <taxon>Flavobacteriales</taxon>
        <taxon>Flavobacteriaceae</taxon>
        <taxon>Sinomicrobium</taxon>
    </lineage>
</organism>
<evidence type="ECO:0000256" key="1">
    <source>
        <dbReference type="SAM" id="MobiDB-lite"/>
    </source>
</evidence>
<dbReference type="OrthoDB" id="676306at2"/>
<protein>
    <submittedName>
        <fullName evidence="3">Energy transducer TonB</fullName>
    </submittedName>
</protein>
<accession>A0A3N0E455</accession>
<dbReference type="RefSeq" id="WP_123217223.1">
    <property type="nucleotide sequence ID" value="NZ_RJTM01000111.1"/>
</dbReference>
<reference evidence="3 4" key="1">
    <citation type="submission" date="2018-10" db="EMBL/GenBank/DDBJ databases">
        <title>Sinomicrobium pectinilyticum sp. nov., a pectinase-producing bacterium isolated from alkaline and saline soil, and emended description of the genus Sinomicrobium.</title>
        <authorList>
            <person name="Cheng B."/>
            <person name="Li C."/>
            <person name="Lai Q."/>
            <person name="Du M."/>
            <person name="Shao Z."/>
            <person name="Xu P."/>
            <person name="Yang C."/>
        </authorList>
    </citation>
    <scope>NUCLEOTIDE SEQUENCE [LARGE SCALE GENOMIC DNA]</scope>
    <source>
        <strain evidence="3 4">5DNS001</strain>
    </source>
</reference>
<comment type="caution">
    <text evidence="3">The sequence shown here is derived from an EMBL/GenBank/DDBJ whole genome shotgun (WGS) entry which is preliminary data.</text>
</comment>
<evidence type="ECO:0000313" key="3">
    <source>
        <dbReference type="EMBL" id="RNL82583.1"/>
    </source>
</evidence>
<proteinExistence type="predicted"/>
<keyword evidence="2" id="KW-1133">Transmembrane helix</keyword>
<keyword evidence="2" id="KW-0812">Transmembrane</keyword>
<dbReference type="AlphaFoldDB" id="A0A3N0E455"/>
<dbReference type="EMBL" id="RJTM01000111">
    <property type="protein sequence ID" value="RNL82583.1"/>
    <property type="molecule type" value="Genomic_DNA"/>
</dbReference>
<keyword evidence="2" id="KW-0472">Membrane</keyword>
<feature type="compositionally biased region" description="Basic and acidic residues" evidence="1">
    <location>
        <begin position="87"/>
        <end position="135"/>
    </location>
</feature>
<name>A0A3N0E455_SINP1</name>
<feature type="compositionally biased region" description="Basic and acidic residues" evidence="1">
    <location>
        <begin position="154"/>
        <end position="173"/>
    </location>
</feature>
<feature type="compositionally biased region" description="Basic and acidic residues" evidence="1">
    <location>
        <begin position="60"/>
        <end position="69"/>
    </location>
</feature>
<evidence type="ECO:0000313" key="4">
    <source>
        <dbReference type="Proteomes" id="UP000267469"/>
    </source>
</evidence>
<feature type="transmembrane region" description="Helical" evidence="2">
    <location>
        <begin position="12"/>
        <end position="35"/>
    </location>
</feature>
<feature type="compositionally biased region" description="Polar residues" evidence="1">
    <location>
        <begin position="139"/>
        <end position="148"/>
    </location>
</feature>
<keyword evidence="4" id="KW-1185">Reference proteome</keyword>
<sequence length="282" mass="30415">MSFLDTKHKKKSFTLTTVLLAILVALLFFIGLHYMDPPPENGITVNFGMTEFGSGDVQPLEKIKSAPEEKVEEEQPEETTTDDAPAEVEKPQEEVLTDDKAEDAPVIPPKKEEKKPVVKETPKPAEEKPKEEPKKPSKSTSDALSNILNGPKSDGTESKGEGDDNKAGDKGNPDGDPYASSYYGTPGSGSGGVGYGLSGRSLLSRGKVQQDCNEEGRVVVKIEVDKNGNVIDAVPGVKGTTNNHPCLLEPAKKTAFMFKWNQDADAPSRQIGFVVVNFKLGE</sequence>
<feature type="region of interest" description="Disordered" evidence="1">
    <location>
        <begin position="60"/>
        <end position="185"/>
    </location>
</feature>
<dbReference type="Proteomes" id="UP000267469">
    <property type="component" value="Unassembled WGS sequence"/>
</dbReference>
<gene>
    <name evidence="3" type="ORF">ED312_16975</name>
</gene>
<feature type="compositionally biased region" description="Acidic residues" evidence="1">
    <location>
        <begin position="70"/>
        <end position="86"/>
    </location>
</feature>